<dbReference type="EMBL" id="CP157483">
    <property type="protein sequence ID" value="XBO43671.1"/>
    <property type="molecule type" value="Genomic_DNA"/>
</dbReference>
<reference evidence="1" key="1">
    <citation type="submission" date="2024-05" db="EMBL/GenBank/DDBJ databases">
        <authorList>
            <person name="Kim S."/>
            <person name="Heo J."/>
            <person name="Choi H."/>
            <person name="Choi Y."/>
            <person name="Kwon S.-W."/>
            <person name="Kim Y."/>
        </authorList>
    </citation>
    <scope>NUCLEOTIDE SEQUENCE</scope>
    <source>
        <strain evidence="1">KACC 23699</strain>
    </source>
</reference>
<dbReference type="InterPro" id="IPR046165">
    <property type="entry name" value="DUF6167"/>
</dbReference>
<name>A0AAU7JU06_9MICO</name>
<evidence type="ECO:0000313" key="1">
    <source>
        <dbReference type="EMBL" id="XBO43671.1"/>
    </source>
</evidence>
<sequence length="107" mass="11010">MARLFWLGLGAAAGVYAVRKVGKAAQAYTPAGVADGLSDFGDGLRELAAAVREGMAEREGELRLALGIDAGTADDPEASAARLDAASARALLDDPTGRRAGRDLRAR</sequence>
<protein>
    <submittedName>
        <fullName evidence="1">DUF6167 family protein</fullName>
    </submittedName>
</protein>
<dbReference type="RefSeq" id="WP_406831110.1">
    <property type="nucleotide sequence ID" value="NZ_CP157483.1"/>
</dbReference>
<organism evidence="1">
    <name type="scientific">Pedococcus sp. KACC 23699</name>
    <dbReference type="NCBI Taxonomy" id="3149228"/>
    <lineage>
        <taxon>Bacteria</taxon>
        <taxon>Bacillati</taxon>
        <taxon>Actinomycetota</taxon>
        <taxon>Actinomycetes</taxon>
        <taxon>Micrococcales</taxon>
        <taxon>Intrasporangiaceae</taxon>
        <taxon>Pedococcus</taxon>
    </lineage>
</organism>
<dbReference type="AlphaFoldDB" id="A0AAU7JU06"/>
<dbReference type="Pfam" id="PF19664">
    <property type="entry name" value="DUF6167"/>
    <property type="match status" value="1"/>
</dbReference>
<proteinExistence type="predicted"/>
<gene>
    <name evidence="1" type="ORF">ABEG17_19240</name>
</gene>
<accession>A0AAU7JU06</accession>